<evidence type="ECO:0000259" key="3">
    <source>
        <dbReference type="PROSITE" id="PS50211"/>
    </source>
</evidence>
<dbReference type="Pfam" id="PF02141">
    <property type="entry name" value="DENN"/>
    <property type="match status" value="1"/>
</dbReference>
<dbReference type="Pfam" id="PF03455">
    <property type="entry name" value="dDENN"/>
    <property type="match status" value="1"/>
</dbReference>
<feature type="compositionally biased region" description="Polar residues" evidence="2">
    <location>
        <begin position="760"/>
        <end position="772"/>
    </location>
</feature>
<dbReference type="GO" id="GO:0031410">
    <property type="term" value="C:cytoplasmic vesicle"/>
    <property type="evidence" value="ECO:0007669"/>
    <property type="project" value="TreeGrafter"/>
</dbReference>
<dbReference type="InterPro" id="IPR005112">
    <property type="entry name" value="dDENN_dom"/>
</dbReference>
<dbReference type="Gene3D" id="6.10.140.1000">
    <property type="match status" value="1"/>
</dbReference>
<accession>A0A816PEI3</accession>
<dbReference type="InterPro" id="IPR005113">
    <property type="entry name" value="uDENN_dom"/>
</dbReference>
<feature type="domain" description="MABP" evidence="4">
    <location>
        <begin position="53"/>
        <end position="212"/>
    </location>
</feature>
<feature type="region of interest" description="Disordered" evidence="2">
    <location>
        <begin position="735"/>
        <end position="780"/>
    </location>
</feature>
<keyword evidence="1" id="KW-0344">Guanine-nucleotide releasing factor</keyword>
<dbReference type="InterPro" id="IPR043153">
    <property type="entry name" value="DENN_C"/>
</dbReference>
<dbReference type="PANTHER" id="PTHR12296">
    <property type="entry name" value="DENN DOMAIN-CONTAINING PROTEIN 4"/>
    <property type="match status" value="1"/>
</dbReference>
<dbReference type="InterPro" id="IPR037516">
    <property type="entry name" value="Tripartite_DENN"/>
</dbReference>
<comment type="caution">
    <text evidence="5">The sequence shown here is derived from an EMBL/GenBank/DDBJ whole genome shotgun (WGS) entry which is preliminary data.</text>
</comment>
<dbReference type="SMART" id="SM00800">
    <property type="entry name" value="uDENN"/>
    <property type="match status" value="1"/>
</dbReference>
<dbReference type="SMART" id="SM00799">
    <property type="entry name" value="DENN"/>
    <property type="match status" value="1"/>
</dbReference>
<dbReference type="InterPro" id="IPR001194">
    <property type="entry name" value="cDENN_dom"/>
</dbReference>
<dbReference type="GO" id="GO:0032483">
    <property type="term" value="P:regulation of Rab protein signal transduction"/>
    <property type="evidence" value="ECO:0007669"/>
    <property type="project" value="TreeGrafter"/>
</dbReference>
<dbReference type="InterPro" id="IPR051696">
    <property type="entry name" value="DENN_Domain_GEFs"/>
</dbReference>
<reference evidence="5" key="1">
    <citation type="submission" date="2021-02" db="EMBL/GenBank/DDBJ databases">
        <authorList>
            <person name="Nowell W R."/>
        </authorList>
    </citation>
    <scope>NUCLEOTIDE SEQUENCE</scope>
</reference>
<evidence type="ECO:0000259" key="4">
    <source>
        <dbReference type="PROSITE" id="PS51498"/>
    </source>
</evidence>
<evidence type="ECO:0000313" key="5">
    <source>
        <dbReference type="EMBL" id="CAF2047554.1"/>
    </source>
</evidence>
<protein>
    <submittedName>
        <fullName evidence="5">Uncharacterized protein</fullName>
    </submittedName>
</protein>
<dbReference type="Pfam" id="PF03456">
    <property type="entry name" value="uDENN"/>
    <property type="match status" value="1"/>
</dbReference>
<dbReference type="Gene3D" id="2.100.10.50">
    <property type="match status" value="1"/>
</dbReference>
<dbReference type="SMART" id="SM00801">
    <property type="entry name" value="dDENN"/>
    <property type="match status" value="1"/>
</dbReference>
<name>A0A816PEI3_9BILA</name>
<dbReference type="Proteomes" id="UP000663824">
    <property type="component" value="Unassembled WGS sequence"/>
</dbReference>
<feature type="domain" description="UDENN" evidence="3">
    <location>
        <begin position="204"/>
        <end position="663"/>
    </location>
</feature>
<dbReference type="EMBL" id="CAJNRE010005635">
    <property type="protein sequence ID" value="CAF2047554.1"/>
    <property type="molecule type" value="Genomic_DNA"/>
</dbReference>
<proteinExistence type="predicted"/>
<dbReference type="PROSITE" id="PS50211">
    <property type="entry name" value="DENN"/>
    <property type="match status" value="1"/>
</dbReference>
<dbReference type="Gene3D" id="3.40.50.11500">
    <property type="match status" value="1"/>
</dbReference>
<organism evidence="5 6">
    <name type="scientific">Rotaria magnacalcarata</name>
    <dbReference type="NCBI Taxonomy" id="392030"/>
    <lineage>
        <taxon>Eukaryota</taxon>
        <taxon>Metazoa</taxon>
        <taxon>Spiralia</taxon>
        <taxon>Gnathifera</taxon>
        <taxon>Rotifera</taxon>
        <taxon>Eurotatoria</taxon>
        <taxon>Bdelloidea</taxon>
        <taxon>Philodinida</taxon>
        <taxon>Philodinidae</taxon>
        <taxon>Rotaria</taxon>
    </lineage>
</organism>
<dbReference type="PANTHER" id="PTHR12296:SF30">
    <property type="entry name" value="DENN DOMAIN-CONTAINING PROTEIN CRAG"/>
    <property type="match status" value="1"/>
</dbReference>
<evidence type="ECO:0000256" key="2">
    <source>
        <dbReference type="SAM" id="MobiDB-lite"/>
    </source>
</evidence>
<dbReference type="GO" id="GO:0005085">
    <property type="term" value="F:guanyl-nucleotide exchange factor activity"/>
    <property type="evidence" value="ECO:0007669"/>
    <property type="project" value="UniProtKB-KW"/>
</dbReference>
<evidence type="ECO:0000313" key="6">
    <source>
        <dbReference type="Proteomes" id="UP000663824"/>
    </source>
</evidence>
<dbReference type="PROSITE" id="PS51498">
    <property type="entry name" value="MABP"/>
    <property type="match status" value="1"/>
</dbReference>
<gene>
    <name evidence="5" type="ORF">MBJ925_LOCUS12412</name>
</gene>
<dbReference type="InterPro" id="IPR023341">
    <property type="entry name" value="MABP"/>
</dbReference>
<sequence length="1692" mass="194182">MDDIPLVDHFALIGVGSAGPIERDDLLPTASSPTTDTSISLPSRNYDLTPQHQQPIVDIVIIDRTHGEDPPAGYELILTTPNKFSANLNHSGLRNYEMFLCIRRGRDKPPITDIGVLLEGREKVMENVSVIETTPHGYPASIYSSSFSKERTLITYRRAASMIFCNTLAVTDICVIIESKGETPPHSFNKINKNLNRSMLGSNIFLCYKKSVIYPVRIQYRPRILYTFPPTDDDPYCIFPDKTPLFCFPMGAFIERWPSKVTLQSVTPTFSTFLLSNTKKYGACISFYELFTAYDRLLLTNNDLLNRLDVDNDHLYASTSIVIFSRHPIFDTLRRFLFLIYQLIVSSGMTTSSNNQLIDRIPLIEQYLKHFFYNVPFPSPSKPRIFVQYDEPLLIVLPEDNGLPQNGASFVDLLRNLGTDNTLTLFLFALLESKLLIHSLRSSVLTGVVEAVNCMLFPFQWQCPYIPLCPLALSDVLSAPCPFIIGIDSRYFDLCEPPHDVICVDLDTNMIIGGTEEQKHWPIKMFPKKPFRLLKQSLNEIESQVLTAYHQRLYDIRTRLKRNRNDFELRIQMVQLERNMETRIREVFLRFMCTCFYGYKQFLRPILRRPNQLSTDASVLFEFDSFLHSRDSSYSKFYSHILHTQMFSRFIEERSFLSSSTLNQASLVNDNLHHNYSLAFFDECCTKIKAIIENNEPQTFFLFDTHDTIKNVLSEKTTLILPEFLDPHHSGVNVHNDSKQNKTMNNGNRIHPQEKKDLTNLKSQQEQPQTSPMKHIPNSPMVKRSKFERDKCQKVARENKTKATQWAYCLLSNVYSLWFMHLPTMIECYTNPRDILNYAYKILVQMNRQHLTDPDEICFRVIIQLCGIYDYPILAVKSYSFMKKTGIEWNAVTYGAYNKAVYEGTWERRDRWATLRSVIRAVWAFKTAHRYRTNHRNRRLSASSFDDDDDDSDGAMSVDSHPIFQNANCVPTKSIGSIDNLRDNRANAPAQDDTLSSVFLSLAGTIKDITESPYFPKMAFKKLPSLDGNTDNKIFRTTNNNGNIIETAEKRSLSNIFDMPAKLDFSTLQSIAYRTARSDAGILMTTSDVEIGDIGMLSYRLPVAPKSSQIHNPPTIARRSISCLDNQQDSTTSIKWELTSRTQVLSNDPLGLLNPTPAVHTPQLIVNRTCPIIEKPFANSLSEIKSNVNYVLKEEEEGSSQSYIPSLTQLRARLNQSGLSALYSPKNLNTIKTFALDRFTDLKSSVKYTTIPLTQSKSLYAVKNQIINKERTLARNNSNSKLRGSMSSLISQQSSNSSSLNTNNINGLDINNVHDDIKALRIDPSSVAIPINNNNNEENSHFPIRIVEISSCNRCSGCHQFLYDEEIMNGWSPDDSELHTRCVHCGEKTIPKLSINIRENTPIISNTNATKDDSTVTTPTNNMTQQSMIEKMKQSFRLQPSSPPIMVHYLSPLVLRKELENIIETHDPNNSELYKIDFKEKHPILFWNLIWFFRRIHVSSYLFQMLSRSLLNPSDNDTKRDFKKDKCILGQELFDDKNSIRIRCMWDSAISHSDIAEPMYKTWEHDGYESCHTPVANALITDEHSTVTGKVIRSIVACIEQNDLDNPIRLFIKESSKSIRRRIRRRSMYREILFLAIVALGRDKFSHDVFDREYNNVFQKLNDKQRQLICDFDRCPSLAAVMCRRLFSSLEL</sequence>
<evidence type="ECO:0000256" key="1">
    <source>
        <dbReference type="ARBA" id="ARBA00022658"/>
    </source>
</evidence>